<dbReference type="Proteomes" id="UP000199202">
    <property type="component" value="Unassembled WGS sequence"/>
</dbReference>
<sequence>MRGGVLDDLVKGQVCLLGGLGVCLAVMPGCLSANCGMSDFGVHWRTLVPYVAGCLGAALYTNRGLRALAPLLPAPRFVRLAGVSFAILLTGVLLTPYTVSDTVHWVHRAFGAALFLHEMVLAVRLLGWRLTGPLPVAAQAVAGVAAGVCVVLEKGPLVVGQAVFQVTFGLIVIGMARRLFANPAQTSPSASTEQT</sequence>
<reference evidence="2 3" key="1">
    <citation type="submission" date="2016-10" db="EMBL/GenBank/DDBJ databases">
        <authorList>
            <person name="de Groot N.N."/>
        </authorList>
    </citation>
    <scope>NUCLEOTIDE SEQUENCE [LARGE SCALE GENOMIC DNA]</scope>
    <source>
        <strain evidence="2 3">CGMCC 4.6533</strain>
    </source>
</reference>
<feature type="transmembrane region" description="Helical" evidence="1">
    <location>
        <begin position="42"/>
        <end position="60"/>
    </location>
</feature>
<keyword evidence="1" id="KW-1133">Transmembrane helix</keyword>
<feature type="transmembrane region" description="Helical" evidence="1">
    <location>
        <begin position="80"/>
        <end position="99"/>
    </location>
</feature>
<evidence type="ECO:0000313" key="2">
    <source>
        <dbReference type="EMBL" id="SDI36656.1"/>
    </source>
</evidence>
<accession>A0A1G8JZL0</accession>
<protein>
    <submittedName>
        <fullName evidence="2">Uncharacterized protein</fullName>
    </submittedName>
</protein>
<organism evidence="2 3">
    <name type="scientific">Nonomuraea jiangxiensis</name>
    <dbReference type="NCBI Taxonomy" id="633440"/>
    <lineage>
        <taxon>Bacteria</taxon>
        <taxon>Bacillati</taxon>
        <taxon>Actinomycetota</taxon>
        <taxon>Actinomycetes</taxon>
        <taxon>Streptosporangiales</taxon>
        <taxon>Streptosporangiaceae</taxon>
        <taxon>Nonomuraea</taxon>
    </lineage>
</organism>
<keyword evidence="1" id="KW-0472">Membrane</keyword>
<keyword evidence="1" id="KW-0812">Transmembrane</keyword>
<gene>
    <name evidence="2" type="ORF">SAMN05421869_105234</name>
</gene>
<dbReference type="STRING" id="633440.SAMN05421869_105234"/>
<feature type="transmembrane region" description="Helical" evidence="1">
    <location>
        <begin position="134"/>
        <end position="152"/>
    </location>
</feature>
<feature type="transmembrane region" description="Helical" evidence="1">
    <location>
        <begin position="158"/>
        <end position="176"/>
    </location>
</feature>
<proteinExistence type="predicted"/>
<dbReference type="AlphaFoldDB" id="A0A1G8JZL0"/>
<keyword evidence="3" id="KW-1185">Reference proteome</keyword>
<feature type="transmembrane region" description="Helical" evidence="1">
    <location>
        <begin position="105"/>
        <end position="127"/>
    </location>
</feature>
<name>A0A1G8JZL0_9ACTN</name>
<evidence type="ECO:0000313" key="3">
    <source>
        <dbReference type="Proteomes" id="UP000199202"/>
    </source>
</evidence>
<dbReference type="EMBL" id="FNDJ01000005">
    <property type="protein sequence ID" value="SDI36656.1"/>
    <property type="molecule type" value="Genomic_DNA"/>
</dbReference>
<evidence type="ECO:0000256" key="1">
    <source>
        <dbReference type="SAM" id="Phobius"/>
    </source>
</evidence>